<sequence length="236" mass="28998">MVEKKLIKVKDLEVLVYKKNIKNFHLNVLPPEGTVRVSVPISVSDETVRLFIIKKLPWIKKHIKNFQSQSRQTKRRYVSGESHYFKGQRYLLRIEESKRPKIEIKNKKYIYFYVPKHYTQEQRENYYQNWLRKELKKELETLIPKWEKIIGIKVNEVKIKKMKTRWGTCNPEAKRIWINLELIKKPIECLEYIIVHEMIHFFEKKHNKKFKAYMDKFLPKWEAYKRQLNEFILEDL</sequence>
<evidence type="ECO:0000313" key="2">
    <source>
        <dbReference type="EMBL" id="ACO03280.1"/>
    </source>
</evidence>
<name>C0QQY1_PERMH</name>
<dbReference type="OrthoDB" id="9811177at2"/>
<dbReference type="PANTHER" id="PTHR30399">
    <property type="entry name" value="UNCHARACTERIZED PROTEIN YGJP"/>
    <property type="match status" value="1"/>
</dbReference>
<evidence type="ECO:0000259" key="1">
    <source>
        <dbReference type="Pfam" id="PF01863"/>
    </source>
</evidence>
<dbReference type="InterPro" id="IPR053136">
    <property type="entry name" value="UTP_pyrophosphatase-like"/>
</dbReference>
<dbReference type="eggNOG" id="COG1451">
    <property type="taxonomic scope" value="Bacteria"/>
</dbReference>
<dbReference type="GO" id="GO:0006508">
    <property type="term" value="P:proteolysis"/>
    <property type="evidence" value="ECO:0007669"/>
    <property type="project" value="UniProtKB-KW"/>
</dbReference>
<dbReference type="RefSeq" id="WP_012675519.1">
    <property type="nucleotide sequence ID" value="NC_012440.1"/>
</dbReference>
<reference evidence="2 3" key="1">
    <citation type="journal article" date="2009" name="J. Bacteriol.">
        <title>Complete and draft genome sequences of six members of the Aquificales.</title>
        <authorList>
            <person name="Reysenbach A.L."/>
            <person name="Hamamura N."/>
            <person name="Podar M."/>
            <person name="Griffiths E."/>
            <person name="Ferreira S."/>
            <person name="Hochstein R."/>
            <person name="Heidelberg J."/>
            <person name="Johnson J."/>
            <person name="Mead D."/>
            <person name="Pohorille A."/>
            <person name="Sarmiento M."/>
            <person name="Schweighofer K."/>
            <person name="Seshadri R."/>
            <person name="Voytek M.A."/>
        </authorList>
    </citation>
    <scope>NUCLEOTIDE SEQUENCE [LARGE SCALE GENOMIC DNA]</scope>
    <source>
        <strain evidence="3">DSM 14350 / EX-H1</strain>
    </source>
</reference>
<evidence type="ECO:0000313" key="3">
    <source>
        <dbReference type="Proteomes" id="UP000001366"/>
    </source>
</evidence>
<feature type="domain" description="YgjP-like metallopeptidase" evidence="1">
    <location>
        <begin position="29"/>
        <end position="230"/>
    </location>
</feature>
<organism evidence="2 3">
    <name type="scientific">Persephonella marina (strain DSM 14350 / EX-H1)</name>
    <dbReference type="NCBI Taxonomy" id="123214"/>
    <lineage>
        <taxon>Bacteria</taxon>
        <taxon>Pseudomonadati</taxon>
        <taxon>Aquificota</taxon>
        <taxon>Aquificia</taxon>
        <taxon>Aquificales</taxon>
        <taxon>Hydrogenothermaceae</taxon>
        <taxon>Persephonella</taxon>
    </lineage>
</organism>
<keyword evidence="2" id="KW-0378">Hydrolase</keyword>
<dbReference type="STRING" id="123214.PERMA_1306"/>
<dbReference type="Gene3D" id="3.30.2010.10">
    <property type="entry name" value="Metalloproteases ('zincins'), catalytic domain"/>
    <property type="match status" value="1"/>
</dbReference>
<protein>
    <submittedName>
        <fullName evidence="2">Zinc metalloprotease</fullName>
    </submittedName>
</protein>
<dbReference type="PANTHER" id="PTHR30399:SF1">
    <property type="entry name" value="UTP PYROPHOSPHATASE"/>
    <property type="match status" value="1"/>
</dbReference>
<dbReference type="CDD" id="cd07344">
    <property type="entry name" value="M48_yhfN_like"/>
    <property type="match status" value="1"/>
</dbReference>
<dbReference type="PaxDb" id="123214-PERMA_1306"/>
<dbReference type="KEGG" id="pmx:PERMA_1306"/>
<dbReference type="Proteomes" id="UP000001366">
    <property type="component" value="Chromosome"/>
</dbReference>
<dbReference type="Pfam" id="PF01863">
    <property type="entry name" value="YgjP-like"/>
    <property type="match status" value="1"/>
</dbReference>
<gene>
    <name evidence="2" type="ordered locus">PERMA_1306</name>
</gene>
<dbReference type="EMBL" id="CP001230">
    <property type="protein sequence ID" value="ACO03280.1"/>
    <property type="molecule type" value="Genomic_DNA"/>
</dbReference>
<keyword evidence="2" id="KW-0645">Protease</keyword>
<dbReference type="InterPro" id="IPR002725">
    <property type="entry name" value="YgjP-like_metallopeptidase"/>
</dbReference>
<keyword evidence="2" id="KW-0482">Metalloprotease</keyword>
<dbReference type="AlphaFoldDB" id="C0QQY1"/>
<dbReference type="GO" id="GO:0008237">
    <property type="term" value="F:metallopeptidase activity"/>
    <property type="evidence" value="ECO:0007669"/>
    <property type="project" value="UniProtKB-KW"/>
</dbReference>
<keyword evidence="3" id="KW-1185">Reference proteome</keyword>
<proteinExistence type="predicted"/>
<dbReference type="HOGENOM" id="CLU_065947_1_0_0"/>
<accession>C0QQY1</accession>